<sequence length="288" mass="30968">MGARGDRGGVRGAATAAPPVGTSRQCRRAARRLPDRGRTVPGERRRSAAAALPPRMDARGDGGHRGVDGADDPSGRPRADMTALNQRARQRLSAEARRLQLETAAIEIVGRQGLAAATADEIARTAGVSKGLLWHYFTDFDDLMAHAARRAFISLEAVVAADIDLDADLDDLLRAAIRRAAQLPATHGAELRTIRQIVLNLGAFGGGAALRDREYSAWYARQAALLRRGQDQGQLRADLDPRLLAVTYQGMVDSMLDYLDTNPDVDPLTYADHVADVLLAGITPPGKR</sequence>
<feature type="compositionally biased region" description="Basic and acidic residues" evidence="5">
    <location>
        <begin position="32"/>
        <end position="46"/>
    </location>
</feature>
<dbReference type="SUPFAM" id="SSF46689">
    <property type="entry name" value="Homeodomain-like"/>
    <property type="match status" value="1"/>
</dbReference>
<evidence type="ECO:0000313" key="8">
    <source>
        <dbReference type="Proteomes" id="UP000239874"/>
    </source>
</evidence>
<evidence type="ECO:0000313" key="7">
    <source>
        <dbReference type="EMBL" id="PPJ39336.1"/>
    </source>
</evidence>
<dbReference type="OrthoDB" id="4726108at2"/>
<dbReference type="PANTHER" id="PTHR30055:SF234">
    <property type="entry name" value="HTH-TYPE TRANSCRIPTIONAL REGULATOR BETI"/>
    <property type="match status" value="1"/>
</dbReference>
<evidence type="ECO:0000256" key="5">
    <source>
        <dbReference type="SAM" id="MobiDB-lite"/>
    </source>
</evidence>
<dbReference type="SUPFAM" id="SSF48498">
    <property type="entry name" value="Tetracyclin repressor-like, C-terminal domain"/>
    <property type="match status" value="1"/>
</dbReference>
<accession>A0A2S6AVS7</accession>
<dbReference type="Gene3D" id="1.10.357.10">
    <property type="entry name" value="Tetracycline Repressor, domain 2"/>
    <property type="match status" value="1"/>
</dbReference>
<dbReference type="GO" id="GO:0000976">
    <property type="term" value="F:transcription cis-regulatory region binding"/>
    <property type="evidence" value="ECO:0007669"/>
    <property type="project" value="TreeGrafter"/>
</dbReference>
<evidence type="ECO:0000256" key="3">
    <source>
        <dbReference type="ARBA" id="ARBA00023163"/>
    </source>
</evidence>
<feature type="DNA-binding region" description="H-T-H motif" evidence="4">
    <location>
        <begin position="118"/>
        <end position="137"/>
    </location>
</feature>
<evidence type="ECO:0000256" key="1">
    <source>
        <dbReference type="ARBA" id="ARBA00023015"/>
    </source>
</evidence>
<dbReference type="PANTHER" id="PTHR30055">
    <property type="entry name" value="HTH-TYPE TRANSCRIPTIONAL REGULATOR RUTR"/>
    <property type="match status" value="1"/>
</dbReference>
<keyword evidence="3" id="KW-0804">Transcription</keyword>
<comment type="caution">
    <text evidence="7">The sequence shown here is derived from an EMBL/GenBank/DDBJ whole genome shotgun (WGS) entry which is preliminary data.</text>
</comment>
<proteinExistence type="predicted"/>
<feature type="region of interest" description="Disordered" evidence="5">
    <location>
        <begin position="1"/>
        <end position="79"/>
    </location>
</feature>
<evidence type="ECO:0000256" key="4">
    <source>
        <dbReference type="PROSITE-ProRule" id="PRU00335"/>
    </source>
</evidence>
<dbReference type="Gene3D" id="1.10.10.60">
    <property type="entry name" value="Homeodomain-like"/>
    <property type="match status" value="1"/>
</dbReference>
<protein>
    <recommendedName>
        <fullName evidence="6">HTH tetR-type domain-containing protein</fullName>
    </recommendedName>
</protein>
<dbReference type="InterPro" id="IPR050109">
    <property type="entry name" value="HTH-type_TetR-like_transc_reg"/>
</dbReference>
<keyword evidence="2 4" id="KW-0238">DNA-binding</keyword>
<dbReference type="GO" id="GO:0003700">
    <property type="term" value="F:DNA-binding transcription factor activity"/>
    <property type="evidence" value="ECO:0007669"/>
    <property type="project" value="TreeGrafter"/>
</dbReference>
<dbReference type="PROSITE" id="PS50977">
    <property type="entry name" value="HTH_TETR_2"/>
    <property type="match status" value="1"/>
</dbReference>
<evidence type="ECO:0000256" key="2">
    <source>
        <dbReference type="ARBA" id="ARBA00023125"/>
    </source>
</evidence>
<keyword evidence="1" id="KW-0805">Transcription regulation</keyword>
<reference evidence="7 8" key="1">
    <citation type="submission" date="2018-02" db="EMBL/GenBank/DDBJ databases">
        <title>8 Nocardia nova and 1 Nocardia cyriacigeorgica strain used for evolution to TMP-SMX.</title>
        <authorList>
            <person name="Mehta H."/>
            <person name="Weng J."/>
            <person name="Shamoo Y."/>
        </authorList>
    </citation>
    <scope>NUCLEOTIDE SEQUENCE [LARGE SCALE GENOMIC DNA]</scope>
    <source>
        <strain evidence="7 8">MDA3139</strain>
    </source>
</reference>
<feature type="domain" description="HTH tetR-type" evidence="6">
    <location>
        <begin position="95"/>
        <end position="155"/>
    </location>
</feature>
<dbReference type="Proteomes" id="UP000239874">
    <property type="component" value="Unassembled WGS sequence"/>
</dbReference>
<organism evidence="7 8">
    <name type="scientific">Nocardia nova</name>
    <dbReference type="NCBI Taxonomy" id="37330"/>
    <lineage>
        <taxon>Bacteria</taxon>
        <taxon>Bacillati</taxon>
        <taxon>Actinomycetota</taxon>
        <taxon>Actinomycetes</taxon>
        <taxon>Mycobacteriales</taxon>
        <taxon>Nocardiaceae</taxon>
        <taxon>Nocardia</taxon>
    </lineage>
</organism>
<dbReference type="InterPro" id="IPR009057">
    <property type="entry name" value="Homeodomain-like_sf"/>
</dbReference>
<feature type="compositionally biased region" description="Basic and acidic residues" evidence="5">
    <location>
        <begin position="56"/>
        <end position="79"/>
    </location>
</feature>
<name>A0A2S6AVS7_9NOCA</name>
<gene>
    <name evidence="7" type="ORF">C5E45_04025</name>
</gene>
<dbReference type="InterPro" id="IPR001647">
    <property type="entry name" value="HTH_TetR"/>
</dbReference>
<dbReference type="Pfam" id="PF00440">
    <property type="entry name" value="TetR_N"/>
    <property type="match status" value="1"/>
</dbReference>
<dbReference type="AlphaFoldDB" id="A0A2S6AVS7"/>
<dbReference type="InterPro" id="IPR036271">
    <property type="entry name" value="Tet_transcr_reg_TetR-rel_C_sf"/>
</dbReference>
<evidence type="ECO:0000259" key="6">
    <source>
        <dbReference type="PROSITE" id="PS50977"/>
    </source>
</evidence>
<dbReference type="EMBL" id="PSZC01000002">
    <property type="protein sequence ID" value="PPJ39336.1"/>
    <property type="molecule type" value="Genomic_DNA"/>
</dbReference>
<feature type="compositionally biased region" description="Low complexity" evidence="5">
    <location>
        <begin position="12"/>
        <end position="24"/>
    </location>
</feature>